<accession>A0ABR0JNL3</accession>
<comment type="caution">
    <text evidence="2">The sequence shown here is derived from an EMBL/GenBank/DDBJ whole genome shotgun (WGS) entry which is preliminary data.</text>
</comment>
<reference evidence="2 3" key="1">
    <citation type="submission" date="2023-08" db="EMBL/GenBank/DDBJ databases">
        <title>Black Yeasts Isolated from many extreme environments.</title>
        <authorList>
            <person name="Coleine C."/>
            <person name="Stajich J.E."/>
            <person name="Selbmann L."/>
        </authorList>
    </citation>
    <scope>NUCLEOTIDE SEQUENCE [LARGE SCALE GENOMIC DNA]</scope>
    <source>
        <strain evidence="2 3">CCFEE 6328</strain>
    </source>
</reference>
<dbReference type="Proteomes" id="UP001345691">
    <property type="component" value="Unassembled WGS sequence"/>
</dbReference>
<dbReference type="SUPFAM" id="SSF55021">
    <property type="entry name" value="ACT-like"/>
    <property type="match status" value="1"/>
</dbReference>
<gene>
    <name evidence="2" type="ORF">LTR69_001554</name>
</gene>
<dbReference type="InterPro" id="IPR045865">
    <property type="entry name" value="ACT-like_dom_sf"/>
</dbReference>
<keyword evidence="3" id="KW-1185">Reference proteome</keyword>
<dbReference type="PANTHER" id="PTHR31131:SF6">
    <property type="entry name" value="CASTOR ACT DOMAIN-CONTAINING PROTEIN"/>
    <property type="match status" value="1"/>
</dbReference>
<evidence type="ECO:0000259" key="1">
    <source>
        <dbReference type="Pfam" id="PF13840"/>
    </source>
</evidence>
<protein>
    <recommendedName>
        <fullName evidence="1">CASTOR ACT domain-containing protein</fullName>
    </recommendedName>
</protein>
<feature type="domain" description="CASTOR ACT" evidence="1">
    <location>
        <begin position="150"/>
        <end position="211"/>
    </location>
</feature>
<name>A0ABR0JNL3_9EURO</name>
<dbReference type="InterPro" id="IPR027795">
    <property type="entry name" value="CASTOR_ACT_dom"/>
</dbReference>
<dbReference type="InterPro" id="IPR051719">
    <property type="entry name" value="CASTOR_mTORC1"/>
</dbReference>
<organism evidence="2 3">
    <name type="scientific">Exophiala sideris</name>
    <dbReference type="NCBI Taxonomy" id="1016849"/>
    <lineage>
        <taxon>Eukaryota</taxon>
        <taxon>Fungi</taxon>
        <taxon>Dikarya</taxon>
        <taxon>Ascomycota</taxon>
        <taxon>Pezizomycotina</taxon>
        <taxon>Eurotiomycetes</taxon>
        <taxon>Chaetothyriomycetidae</taxon>
        <taxon>Chaetothyriales</taxon>
        <taxon>Herpotrichiellaceae</taxon>
        <taxon>Exophiala</taxon>
    </lineage>
</organism>
<proteinExistence type="predicted"/>
<dbReference type="Gene3D" id="3.30.2130.10">
    <property type="entry name" value="VC0802-like"/>
    <property type="match status" value="2"/>
</dbReference>
<dbReference type="EMBL" id="JAVRRF010000002">
    <property type="protein sequence ID" value="KAK5067565.1"/>
    <property type="molecule type" value="Genomic_DNA"/>
</dbReference>
<evidence type="ECO:0000313" key="2">
    <source>
        <dbReference type="EMBL" id="KAK5067565.1"/>
    </source>
</evidence>
<dbReference type="PANTHER" id="PTHR31131">
    <property type="entry name" value="CHROMOSOME 1, WHOLE GENOME SHOTGUN SEQUENCE"/>
    <property type="match status" value="1"/>
</dbReference>
<sequence length="486" mass="52132">MADSMNLISAQISFLVSQYRYLMPLCEGESRAGSLREHLATGEADQSAHFQKPHLALIHIPIELYGFCLQPILRLLFGDDHDEDASSIPWTNRHDFLNISITPVECSIICSRHLADRFITPVANVLNRLCKGTTNGSGGAREPKTEIEISIEDYIVIQVDGQGLDAGQRVLELTSPLAMAGISIFFITTYFSDYILVPYKSRRTVTKALQRRGFVFSHSADAFISQLSPSSPAVGQGGRALNSNSPLYFSENMSAPSTPPAKDLPELQVRTFTKLKRSNISPLVDSEVRLASCAGSREVDALRDEQLKSDLLQVLISTSTVSDLAGGNGDKVSLTGGGISVNKNHSADVNGGAGGDGMDFGAKFLSLTITAGEPISVLVEHRLLERIGQSLLGAKAKEDALIPITLDLRDLPLDATGIVCGVAGRLAQGDLDDDGEFSTDKAEAIEISFLSTARAGTVIVRASQLQKALDALEYGMKRVADVAIAG</sequence>
<evidence type="ECO:0000313" key="3">
    <source>
        <dbReference type="Proteomes" id="UP001345691"/>
    </source>
</evidence>
<dbReference type="Pfam" id="PF13840">
    <property type="entry name" value="ACT_7"/>
    <property type="match status" value="1"/>
</dbReference>